<evidence type="ECO:0000256" key="10">
    <source>
        <dbReference type="PROSITE-ProRule" id="PRU01360"/>
    </source>
</evidence>
<dbReference type="CDD" id="cd01347">
    <property type="entry name" value="ligand_gated_channel"/>
    <property type="match status" value="1"/>
</dbReference>
<reference evidence="16" key="5">
    <citation type="submission" date="2025-08" db="UniProtKB">
        <authorList>
            <consortium name="RefSeq"/>
        </authorList>
    </citation>
    <scope>IDENTIFICATION</scope>
</reference>
<name>A0A8B6X4R2_9BURK</name>
<reference evidence="16" key="4">
    <citation type="journal article" date="2020" name="Acta Crystallogr. D Struct. Biol.">
        <title>The crystal structure of the TonB-dependent transporter YncD reveals a positively charged substrate-binding site.</title>
        <authorList>
            <person name="Grinter R."/>
            <person name="Lithgow T."/>
        </authorList>
    </citation>
    <scope>NUCLEOTIDE SEQUENCE</scope>
</reference>
<dbReference type="InterPro" id="IPR039426">
    <property type="entry name" value="TonB-dep_rcpt-like"/>
</dbReference>
<keyword evidence="5 10" id="KW-0812">Transmembrane</keyword>
<dbReference type="Pfam" id="PF00593">
    <property type="entry name" value="TonB_dep_Rec_b-barrel"/>
    <property type="match status" value="1"/>
</dbReference>
<keyword evidence="7 10" id="KW-0472">Membrane</keyword>
<dbReference type="InterPro" id="IPR036942">
    <property type="entry name" value="Beta-barrel_TonB_sf"/>
</dbReference>
<evidence type="ECO:0000256" key="9">
    <source>
        <dbReference type="ARBA" id="ARBA00023237"/>
    </source>
</evidence>
<evidence type="ECO:0000259" key="13">
    <source>
        <dbReference type="Pfam" id="PF00593"/>
    </source>
</evidence>
<dbReference type="PANTHER" id="PTHR47234:SF3">
    <property type="entry name" value="SECRETIN_TONB SHORT N-TERMINAL DOMAIN-CONTAINING PROTEIN"/>
    <property type="match status" value="1"/>
</dbReference>
<feature type="domain" description="TonB-dependent receptor plug" evidence="14">
    <location>
        <begin position="57"/>
        <end position="174"/>
    </location>
</feature>
<dbReference type="InterPro" id="IPR000531">
    <property type="entry name" value="Beta-barrel_TonB"/>
</dbReference>
<keyword evidence="6 11" id="KW-0798">TonB box</keyword>
<organism evidence="15 16">
    <name type="scientific">Derxia gummosa DSM 723</name>
    <dbReference type="NCBI Taxonomy" id="1121388"/>
    <lineage>
        <taxon>Bacteria</taxon>
        <taxon>Pseudomonadati</taxon>
        <taxon>Pseudomonadota</taxon>
        <taxon>Betaproteobacteria</taxon>
        <taxon>Burkholderiales</taxon>
        <taxon>Alcaligenaceae</taxon>
        <taxon>Derxia</taxon>
    </lineage>
</organism>
<dbReference type="Proteomes" id="UP000675920">
    <property type="component" value="Unplaced"/>
</dbReference>
<evidence type="ECO:0000313" key="16">
    <source>
        <dbReference type="RefSeq" id="WP_028311835.1"/>
    </source>
</evidence>
<keyword evidence="9 10" id="KW-0998">Cell outer membrane</keyword>
<evidence type="ECO:0000256" key="2">
    <source>
        <dbReference type="ARBA" id="ARBA00009810"/>
    </source>
</evidence>
<evidence type="ECO:0000256" key="1">
    <source>
        <dbReference type="ARBA" id="ARBA00004571"/>
    </source>
</evidence>
<dbReference type="PROSITE" id="PS52016">
    <property type="entry name" value="TONB_DEPENDENT_REC_3"/>
    <property type="match status" value="1"/>
</dbReference>
<evidence type="ECO:0000256" key="11">
    <source>
        <dbReference type="RuleBase" id="RU003357"/>
    </source>
</evidence>
<evidence type="ECO:0000256" key="6">
    <source>
        <dbReference type="ARBA" id="ARBA00023077"/>
    </source>
</evidence>
<evidence type="ECO:0000313" key="15">
    <source>
        <dbReference type="Proteomes" id="UP000675920"/>
    </source>
</evidence>
<comment type="similarity">
    <text evidence="2 10 11">Belongs to the TonB-dependent receptor family.</text>
</comment>
<feature type="domain" description="TonB-dependent receptor-like beta-barrel" evidence="13">
    <location>
        <begin position="333"/>
        <end position="796"/>
    </location>
</feature>
<dbReference type="Gene3D" id="2.170.130.10">
    <property type="entry name" value="TonB-dependent receptor, plug domain"/>
    <property type="match status" value="1"/>
</dbReference>
<keyword evidence="3 10" id="KW-0813">Transport</keyword>
<dbReference type="Gene3D" id="2.40.170.20">
    <property type="entry name" value="TonB-dependent receptor, beta-barrel domain"/>
    <property type="match status" value="1"/>
</dbReference>
<keyword evidence="8 16" id="KW-0675">Receptor</keyword>
<keyword evidence="15" id="KW-1185">Reference proteome</keyword>
<feature type="signal peptide" evidence="12">
    <location>
        <begin position="1"/>
        <end position="35"/>
    </location>
</feature>
<reference evidence="16" key="2">
    <citation type="journal article" date="2002" name="Biochim. Biophys. Acta">
        <title>TonB-dependent receptors-structural perspectives.</title>
        <authorList>
            <person name="Ferguson A.D."/>
            <person name="Deisenhofer J."/>
        </authorList>
    </citation>
    <scope>NUCLEOTIDE SEQUENCE</scope>
</reference>
<dbReference type="GO" id="GO:0009279">
    <property type="term" value="C:cell outer membrane"/>
    <property type="evidence" value="ECO:0007669"/>
    <property type="project" value="UniProtKB-SubCell"/>
</dbReference>
<evidence type="ECO:0000256" key="7">
    <source>
        <dbReference type="ARBA" id="ARBA00023136"/>
    </source>
</evidence>
<accession>A0A8B6X4R2</accession>
<comment type="subcellular location">
    <subcellularLocation>
        <location evidence="1 10">Cell outer membrane</location>
        <topology evidence="1 10">Multi-pass membrane protein</topology>
    </subcellularLocation>
</comment>
<protein>
    <submittedName>
        <fullName evidence="16">TonB-dependent receptor plug domain-containing protein</fullName>
    </submittedName>
</protein>
<dbReference type="AlphaFoldDB" id="A0A8B6X4R2"/>
<evidence type="ECO:0000256" key="3">
    <source>
        <dbReference type="ARBA" id="ARBA00022448"/>
    </source>
</evidence>
<keyword evidence="4 10" id="KW-1134">Transmembrane beta strand</keyword>
<feature type="chain" id="PRO_5034433037" evidence="12">
    <location>
        <begin position="36"/>
        <end position="848"/>
    </location>
</feature>
<keyword evidence="12" id="KW-0732">Signal</keyword>
<evidence type="ECO:0000256" key="4">
    <source>
        <dbReference type="ARBA" id="ARBA00022452"/>
    </source>
</evidence>
<evidence type="ECO:0000256" key="12">
    <source>
        <dbReference type="SAM" id="SignalP"/>
    </source>
</evidence>
<sequence length="848" mass="90914">MSRLQTLARRPRLRPVARALAALPLSLALPALAHAATAQVQDVVVTTGSRGGQIAITDSPSPIDVIDGEQLAQTGKASLREILGTLIPSFTAAAQPGGGTSASIRPTRIRGLSGDALLVLINGKRRHGTAVYNNFGTGSTPVDLDLIPISAIERIELLRDGAAAQYGSDAIAGVLNIILKRNDSGGTASVTAGRQEDSPGDLFQTAINHGFALGEDGGFASLSFDTRSQGPSYAAGDAQGSFYYPLLNGQPVPYGTPGATPDPRDATVDRLLQKGYGRSNRDRVLNFAWNAELPVATDLALYSFGTYSHRSIVDTRGTFRPNSVSSLPEVFPDGFAAQRLISEPDYQLTLGGKGLLAGWNWDLGSTYGRDAVRLGAQNTLNASLGPDSKTRFYLGSMRFQQWTNNLDVTRGFDLGLPNPVQLSWGAEHRWELWAEGAGEPDSWRDGGYVIPSGPRAGQRPPAGLQSFVGNRPGDASVVTRNVFAAYIDLGTKFTERWSGSVAGRAEHYDDSSGNTVAGKLATRYEVAPGFALRGTVNNGFRAPSLAQQAFSVTQQTSIRLPDGSTQNLLAQYLPASSDLARALGARPLKPEKSLNFSVGATWEPTKQARVTLDAYQILVDDLIVKGENLVDGPGSTLVRDRLASLGYSNLYAAQYNTNAADVKVHGIDLASELTTDHGAFGLVRWSALYSFNKLAVRRVKENPAELDFLGSGYVVFGRQARLTLTDATPRDKLVLGANWLVGDWSANLRLTRFGKYTEPGTTAALDRFFAARWITDAEASWRFARQLTATLGASNLFGIRPTRQPVSPTQTGLGSALPTLVDATYNYGSYSPFGLNGGFYYARLAYDF</sequence>
<dbReference type="PANTHER" id="PTHR47234">
    <property type="match status" value="1"/>
</dbReference>
<evidence type="ECO:0000259" key="14">
    <source>
        <dbReference type="Pfam" id="PF07715"/>
    </source>
</evidence>
<dbReference type="Pfam" id="PF07715">
    <property type="entry name" value="Plug"/>
    <property type="match status" value="1"/>
</dbReference>
<dbReference type="SUPFAM" id="SSF56935">
    <property type="entry name" value="Porins"/>
    <property type="match status" value="1"/>
</dbReference>
<dbReference type="OrthoDB" id="183532at2"/>
<evidence type="ECO:0000256" key="8">
    <source>
        <dbReference type="ARBA" id="ARBA00023170"/>
    </source>
</evidence>
<proteinExistence type="inferred from homology"/>
<reference evidence="16" key="1">
    <citation type="journal article" date="1999" name="Nat. Struct. Biol.">
        <title>Crystal structure of the outer membrane active transporter FepA from Escherichia coli.</title>
        <authorList>
            <person name="Buchanan S.K."/>
            <person name="Smith B.S."/>
            <person name="Venkatramani L."/>
            <person name="Xia D."/>
            <person name="Esser L."/>
            <person name="Palnitkar M."/>
            <person name="Chakraborty R."/>
            <person name="van der Helm D."/>
            <person name="Deisenhofer J."/>
        </authorList>
    </citation>
    <scope>NUCLEOTIDE SEQUENCE</scope>
</reference>
<dbReference type="RefSeq" id="WP_028311835.1">
    <property type="nucleotide sequence ID" value="NZ_AXWS01000013.1"/>
</dbReference>
<dbReference type="InterPro" id="IPR037066">
    <property type="entry name" value="Plug_dom_sf"/>
</dbReference>
<reference evidence="16" key="3">
    <citation type="journal article" date="2004" name="FEBS Lett.">
        <title>The plug domain of a neisserial TonB-dependent transporter retains structural integrity in the absence of its transmembrane beta-barrel.</title>
        <authorList>
            <person name="Oke M."/>
            <person name="Sarra R."/>
            <person name="Ghirlando R."/>
            <person name="Farnaud S."/>
            <person name="Gorringe A.R."/>
            <person name="Evans R.W."/>
            <person name="Buchanan S.K."/>
        </authorList>
    </citation>
    <scope>NUCLEOTIDE SEQUENCE</scope>
</reference>
<evidence type="ECO:0000256" key="5">
    <source>
        <dbReference type="ARBA" id="ARBA00022692"/>
    </source>
</evidence>
<dbReference type="InterPro" id="IPR012910">
    <property type="entry name" value="Plug_dom"/>
</dbReference>